<organism evidence="1 2">
    <name type="scientific">Schwartzia succinivorans DSM 10502</name>
    <dbReference type="NCBI Taxonomy" id="1123243"/>
    <lineage>
        <taxon>Bacteria</taxon>
        <taxon>Bacillati</taxon>
        <taxon>Bacillota</taxon>
        <taxon>Negativicutes</taxon>
        <taxon>Selenomonadales</taxon>
        <taxon>Selenomonadaceae</taxon>
        <taxon>Schwartzia</taxon>
    </lineage>
</organism>
<dbReference type="RefSeq" id="WP_072935863.1">
    <property type="nucleotide sequence ID" value="NZ_FQUG01000006.1"/>
</dbReference>
<protein>
    <submittedName>
        <fullName evidence="1">Uncharacterized protein</fullName>
    </submittedName>
</protein>
<accession>A0A1M4YK57</accession>
<dbReference type="Proteomes" id="UP000184404">
    <property type="component" value="Unassembled WGS sequence"/>
</dbReference>
<dbReference type="AlphaFoldDB" id="A0A1M4YK57"/>
<gene>
    <name evidence="1" type="ORF">SAMN02745190_01783</name>
</gene>
<dbReference type="EMBL" id="FQUG01000006">
    <property type="protein sequence ID" value="SHF06139.1"/>
    <property type="molecule type" value="Genomic_DNA"/>
</dbReference>
<proteinExistence type="predicted"/>
<dbReference type="STRING" id="1123243.SAMN02745190_01783"/>
<sequence length="79" mass="8843">MIGGLFLDGYELLDAEGNTIAKKYVVHHLRMVIADREGVKPGEVYTVRSVTTGRTFKVTSKTPSAAWHEFDRECAMLID</sequence>
<evidence type="ECO:0000313" key="2">
    <source>
        <dbReference type="Proteomes" id="UP000184404"/>
    </source>
</evidence>
<dbReference type="OrthoDB" id="9849032at2"/>
<reference evidence="1 2" key="1">
    <citation type="submission" date="2016-11" db="EMBL/GenBank/DDBJ databases">
        <authorList>
            <person name="Jaros S."/>
            <person name="Januszkiewicz K."/>
            <person name="Wedrychowicz H."/>
        </authorList>
    </citation>
    <scope>NUCLEOTIDE SEQUENCE [LARGE SCALE GENOMIC DNA]</scope>
    <source>
        <strain evidence="1 2">DSM 10502</strain>
    </source>
</reference>
<name>A0A1M4YK57_9FIRM</name>
<evidence type="ECO:0000313" key="1">
    <source>
        <dbReference type="EMBL" id="SHF06139.1"/>
    </source>
</evidence>
<keyword evidence="2" id="KW-1185">Reference proteome</keyword>